<dbReference type="Proteomes" id="UP000277212">
    <property type="component" value="Unassembled WGS sequence"/>
</dbReference>
<proteinExistence type="predicted"/>
<protein>
    <submittedName>
        <fullName evidence="1">Uncharacterized protein</fullName>
    </submittedName>
</protein>
<organism evidence="1 2">
    <name type="scientific">Fusarium kuroshium</name>
    <dbReference type="NCBI Taxonomy" id="2010991"/>
    <lineage>
        <taxon>Eukaryota</taxon>
        <taxon>Fungi</taxon>
        <taxon>Dikarya</taxon>
        <taxon>Ascomycota</taxon>
        <taxon>Pezizomycotina</taxon>
        <taxon>Sordariomycetes</taxon>
        <taxon>Hypocreomycetidae</taxon>
        <taxon>Hypocreales</taxon>
        <taxon>Nectriaceae</taxon>
        <taxon>Fusarium</taxon>
        <taxon>Fusarium solani species complex</taxon>
    </lineage>
</organism>
<gene>
    <name evidence="1" type="ORF">CDV36_012276</name>
</gene>
<dbReference type="STRING" id="2010991.A0A3M2RS89"/>
<sequence>MSEGALKPEKDFSKEVDQQLPEAEKLAASNNLQGAIEKLAALEKQTRQVCLASLLLIPANPNARPPILRRHHEY</sequence>
<evidence type="ECO:0000313" key="1">
    <source>
        <dbReference type="EMBL" id="RMJ08127.1"/>
    </source>
</evidence>
<dbReference type="OrthoDB" id="268763at2759"/>
<name>A0A3M2RS89_9HYPO</name>
<dbReference type="EMBL" id="NKUJ01000304">
    <property type="protein sequence ID" value="RMJ08127.1"/>
    <property type="molecule type" value="Genomic_DNA"/>
</dbReference>
<comment type="caution">
    <text evidence="1">The sequence shown here is derived from an EMBL/GenBank/DDBJ whole genome shotgun (WGS) entry which is preliminary data.</text>
</comment>
<accession>A0A3M2RS89</accession>
<dbReference type="AlphaFoldDB" id="A0A3M2RS89"/>
<keyword evidence="2" id="KW-1185">Reference proteome</keyword>
<evidence type="ECO:0000313" key="2">
    <source>
        <dbReference type="Proteomes" id="UP000277212"/>
    </source>
</evidence>
<reference evidence="1 2" key="1">
    <citation type="submission" date="2017-06" db="EMBL/GenBank/DDBJ databases">
        <title>Comparative genomic analysis of Ambrosia Fusariam Clade fungi.</title>
        <authorList>
            <person name="Stajich J.E."/>
            <person name="Carrillo J."/>
            <person name="Kijimoto T."/>
            <person name="Eskalen A."/>
            <person name="O'Donnell K."/>
            <person name="Kasson M."/>
        </authorList>
    </citation>
    <scope>NUCLEOTIDE SEQUENCE [LARGE SCALE GENOMIC DNA]</scope>
    <source>
        <strain evidence="1">UCR3666</strain>
    </source>
</reference>